<evidence type="ECO:0000256" key="4">
    <source>
        <dbReference type="SAM" id="MobiDB-lite"/>
    </source>
</evidence>
<keyword evidence="5" id="KW-0472">Membrane</keyword>
<dbReference type="OrthoDB" id="232771at2"/>
<feature type="region of interest" description="Disordered" evidence="4">
    <location>
        <begin position="274"/>
        <end position="307"/>
    </location>
</feature>
<dbReference type="STRING" id="1387353.BSF38_02372"/>
<keyword evidence="5" id="KW-1133">Transmembrane helix</keyword>
<keyword evidence="7" id="KW-1185">Reference proteome</keyword>
<keyword evidence="5" id="KW-0812">Transmembrane</keyword>
<dbReference type="RefSeq" id="WP_076345813.1">
    <property type="nucleotide sequence ID" value="NZ_CP019082.1"/>
</dbReference>
<feature type="repeat" description="TPR" evidence="3">
    <location>
        <begin position="156"/>
        <end position="189"/>
    </location>
</feature>
<feature type="repeat" description="TPR" evidence="3">
    <location>
        <begin position="224"/>
        <end position="257"/>
    </location>
</feature>
<dbReference type="Proteomes" id="UP000186309">
    <property type="component" value="Chromosome"/>
</dbReference>
<gene>
    <name evidence="6" type="ORF">BSF38_02372</name>
</gene>
<dbReference type="Pfam" id="PF13432">
    <property type="entry name" value="TPR_16"/>
    <property type="match status" value="1"/>
</dbReference>
<accession>A0A1U7CPL3</accession>
<dbReference type="AlphaFoldDB" id="A0A1U7CPL3"/>
<reference evidence="7" key="1">
    <citation type="submission" date="2016-12" db="EMBL/GenBank/DDBJ databases">
        <title>Comparative genomics of four Isosphaeraceae planctomycetes: a common pool of plasmids and glycoside hydrolase genes.</title>
        <authorList>
            <person name="Ivanova A."/>
        </authorList>
    </citation>
    <scope>NUCLEOTIDE SEQUENCE [LARGE SCALE GENOMIC DNA]</scope>
    <source>
        <strain evidence="7">PX4</strain>
    </source>
</reference>
<dbReference type="Pfam" id="PF13181">
    <property type="entry name" value="TPR_8"/>
    <property type="match status" value="1"/>
</dbReference>
<proteinExistence type="predicted"/>
<dbReference type="SUPFAM" id="SSF48452">
    <property type="entry name" value="TPR-like"/>
    <property type="match status" value="1"/>
</dbReference>
<sequence>MRSIELYNRVVGWFDQAAITQLFLCGVAVIVIAALLLSIGRLRPLAHTLGLLGVLALMFALFLIHEQRVVERVDEYVTIKHWRYSETARFQARVALLGLPAAAVFVMLQVLWTTQRRRRRTLPGHLKDGRISLVHGDYDAAMAAYNEAVKIAPYLGEAYLQRGCVYEAKGENAAALTDYDHALRCDPQLAGAYLRRGRLRTELGELDAAADDFDHFMNIRPNDVEGYLNRGICFARKGDSVNAIADFQRVLKLTNHSDFADPARLHLDQLLGREPTLASTSPPPTEGNGATHPALEAAPQPQHNEPQ</sequence>
<dbReference type="EMBL" id="CP019082">
    <property type="protein sequence ID" value="APW60880.1"/>
    <property type="molecule type" value="Genomic_DNA"/>
</dbReference>
<evidence type="ECO:0000256" key="5">
    <source>
        <dbReference type="SAM" id="Phobius"/>
    </source>
</evidence>
<keyword evidence="1" id="KW-0677">Repeat</keyword>
<dbReference type="Gene3D" id="1.25.40.10">
    <property type="entry name" value="Tetratricopeptide repeat domain"/>
    <property type="match status" value="1"/>
</dbReference>
<dbReference type="InterPro" id="IPR011990">
    <property type="entry name" value="TPR-like_helical_dom_sf"/>
</dbReference>
<dbReference type="PANTHER" id="PTHR44858:SF1">
    <property type="entry name" value="UDP-N-ACETYLGLUCOSAMINE--PEPTIDE N-ACETYLGLUCOSAMINYLTRANSFERASE SPINDLY-RELATED"/>
    <property type="match status" value="1"/>
</dbReference>
<keyword evidence="2 3" id="KW-0802">TPR repeat</keyword>
<feature type="transmembrane region" description="Helical" evidence="5">
    <location>
        <begin position="18"/>
        <end position="38"/>
    </location>
</feature>
<dbReference type="KEGG" id="pbor:BSF38_02372"/>
<dbReference type="InterPro" id="IPR019734">
    <property type="entry name" value="TPR_rpt"/>
</dbReference>
<organism evidence="6 7">
    <name type="scientific">Paludisphaera borealis</name>
    <dbReference type="NCBI Taxonomy" id="1387353"/>
    <lineage>
        <taxon>Bacteria</taxon>
        <taxon>Pseudomonadati</taxon>
        <taxon>Planctomycetota</taxon>
        <taxon>Planctomycetia</taxon>
        <taxon>Isosphaerales</taxon>
        <taxon>Isosphaeraceae</taxon>
        <taxon>Paludisphaera</taxon>
    </lineage>
</organism>
<dbReference type="InterPro" id="IPR050498">
    <property type="entry name" value="Ycf3"/>
</dbReference>
<dbReference type="PROSITE" id="PS50005">
    <property type="entry name" value="TPR"/>
    <property type="match status" value="3"/>
</dbReference>
<feature type="transmembrane region" description="Helical" evidence="5">
    <location>
        <begin position="45"/>
        <end position="64"/>
    </location>
</feature>
<protein>
    <submittedName>
        <fullName evidence="6">Uncharacterized protein</fullName>
    </submittedName>
</protein>
<name>A0A1U7CPL3_9BACT</name>
<evidence type="ECO:0000313" key="6">
    <source>
        <dbReference type="EMBL" id="APW60880.1"/>
    </source>
</evidence>
<dbReference type="PANTHER" id="PTHR44858">
    <property type="entry name" value="TETRATRICOPEPTIDE REPEAT PROTEIN 6"/>
    <property type="match status" value="1"/>
</dbReference>
<evidence type="ECO:0000256" key="1">
    <source>
        <dbReference type="ARBA" id="ARBA00022737"/>
    </source>
</evidence>
<evidence type="ECO:0000256" key="3">
    <source>
        <dbReference type="PROSITE-ProRule" id="PRU00339"/>
    </source>
</evidence>
<evidence type="ECO:0000256" key="2">
    <source>
        <dbReference type="ARBA" id="ARBA00022803"/>
    </source>
</evidence>
<evidence type="ECO:0000313" key="7">
    <source>
        <dbReference type="Proteomes" id="UP000186309"/>
    </source>
</evidence>
<feature type="repeat" description="TPR" evidence="3">
    <location>
        <begin position="190"/>
        <end position="223"/>
    </location>
</feature>
<dbReference type="SMART" id="SM00028">
    <property type="entry name" value="TPR"/>
    <property type="match status" value="4"/>
</dbReference>
<feature type="transmembrane region" description="Helical" evidence="5">
    <location>
        <begin position="90"/>
        <end position="112"/>
    </location>
</feature>